<dbReference type="InterPro" id="IPR010905">
    <property type="entry name" value="Glyco_hydro_88"/>
</dbReference>
<evidence type="ECO:0000256" key="1">
    <source>
        <dbReference type="ARBA" id="ARBA00022801"/>
    </source>
</evidence>
<keyword evidence="4" id="KW-1185">Reference proteome</keyword>
<dbReference type="InterPro" id="IPR012341">
    <property type="entry name" value="6hp_glycosidase-like_sf"/>
</dbReference>
<keyword evidence="2" id="KW-0732">Signal</keyword>
<dbReference type="SUPFAM" id="SSF48208">
    <property type="entry name" value="Six-hairpin glycosidases"/>
    <property type="match status" value="1"/>
</dbReference>
<dbReference type="EMBL" id="JACGCI010000044">
    <property type="protein sequence ID" value="KAF6752421.1"/>
    <property type="molecule type" value="Genomic_DNA"/>
</dbReference>
<organism evidence="3 4">
    <name type="scientific">Ephemerocybe angulata</name>
    <dbReference type="NCBI Taxonomy" id="980116"/>
    <lineage>
        <taxon>Eukaryota</taxon>
        <taxon>Fungi</taxon>
        <taxon>Dikarya</taxon>
        <taxon>Basidiomycota</taxon>
        <taxon>Agaricomycotina</taxon>
        <taxon>Agaricomycetes</taxon>
        <taxon>Agaricomycetidae</taxon>
        <taxon>Agaricales</taxon>
        <taxon>Agaricineae</taxon>
        <taxon>Psathyrellaceae</taxon>
        <taxon>Ephemerocybe</taxon>
    </lineage>
</organism>
<keyword evidence="1" id="KW-0378">Hydrolase</keyword>
<keyword evidence="3" id="KW-0326">Glycosidase</keyword>
<dbReference type="PANTHER" id="PTHR41814">
    <property type="entry name" value="EXPRESSED PROTEIN"/>
    <property type="match status" value="1"/>
</dbReference>
<name>A0A8H6M508_9AGAR</name>
<dbReference type="GO" id="GO:0005975">
    <property type="term" value="P:carbohydrate metabolic process"/>
    <property type="evidence" value="ECO:0007669"/>
    <property type="project" value="InterPro"/>
</dbReference>
<reference evidence="3 4" key="1">
    <citation type="submission" date="2020-07" db="EMBL/GenBank/DDBJ databases">
        <title>Comparative genomics of pyrophilous fungi reveals a link between fire events and developmental genes.</title>
        <authorList>
            <consortium name="DOE Joint Genome Institute"/>
            <person name="Steindorff A.S."/>
            <person name="Carver A."/>
            <person name="Calhoun S."/>
            <person name="Stillman K."/>
            <person name="Liu H."/>
            <person name="Lipzen A."/>
            <person name="Pangilinan J."/>
            <person name="Labutti K."/>
            <person name="Bruns T.D."/>
            <person name="Grigoriev I.V."/>
        </authorList>
    </citation>
    <scope>NUCLEOTIDE SEQUENCE [LARGE SCALE GENOMIC DNA]</scope>
    <source>
        <strain evidence="3 4">CBS 144469</strain>
    </source>
</reference>
<dbReference type="OrthoDB" id="4138492at2759"/>
<dbReference type="AlphaFoldDB" id="A0A8H6M508"/>
<gene>
    <name evidence="3" type="ORF">DFP72DRAFT_904803</name>
</gene>
<protein>
    <submittedName>
        <fullName evidence="3">Six-hairpin glycosidase-like protein</fullName>
    </submittedName>
</protein>
<dbReference type="GO" id="GO:0016798">
    <property type="term" value="F:hydrolase activity, acting on glycosyl bonds"/>
    <property type="evidence" value="ECO:0007669"/>
    <property type="project" value="UniProtKB-KW"/>
</dbReference>
<sequence>MFTPRGLLYPVALVAFLALLGGSWADQVYISEEQINTVSGRLAESGTRSWELGTRAQAILELNATRYSVFDGSKLPPPSDVPSDLSDALNPYFSIASGIMANWTGKPGDQPLALMVDGSAADPASNGATMLLANWTRQRLPDGVADGVDYLTAAKSQLDFLDSDKVPKTPDGAISHRTDQLQLWSDFVYMVPPFLAYYGALTNDQSKLEEAYNQCKLYRNYLRDENTGLWRHVLLGQSGNDDGFWSTGNGWAAAGMLRVHATIKNSAFSKSMKNQMKDLQKWVEEIHKAMYAQVDSTHIFPNYVDRGVTEKGNFYDASGTALVAATVFRASTEIGKSKYLDDAQKSWDALFSTTSSQADGASTFTDYPHFTQDGWLQPVVNPHSYGQEGKQSPEGQAFVVMMYAARRDWEENGVAGLKVQVGLLFAMTVGALSWLL</sequence>
<feature type="signal peptide" evidence="2">
    <location>
        <begin position="1"/>
        <end position="25"/>
    </location>
</feature>
<evidence type="ECO:0000313" key="3">
    <source>
        <dbReference type="EMBL" id="KAF6752421.1"/>
    </source>
</evidence>
<accession>A0A8H6M508</accession>
<dbReference type="Pfam" id="PF07470">
    <property type="entry name" value="Glyco_hydro_88"/>
    <property type="match status" value="1"/>
</dbReference>
<dbReference type="Gene3D" id="1.50.10.10">
    <property type="match status" value="1"/>
</dbReference>
<dbReference type="PANTHER" id="PTHR41814:SF1">
    <property type="entry name" value="CELLULASE"/>
    <property type="match status" value="1"/>
</dbReference>
<proteinExistence type="predicted"/>
<dbReference type="Proteomes" id="UP000521943">
    <property type="component" value="Unassembled WGS sequence"/>
</dbReference>
<evidence type="ECO:0000313" key="4">
    <source>
        <dbReference type="Proteomes" id="UP000521943"/>
    </source>
</evidence>
<evidence type="ECO:0000256" key="2">
    <source>
        <dbReference type="SAM" id="SignalP"/>
    </source>
</evidence>
<feature type="chain" id="PRO_5034412320" evidence="2">
    <location>
        <begin position="26"/>
        <end position="436"/>
    </location>
</feature>
<comment type="caution">
    <text evidence="3">The sequence shown here is derived from an EMBL/GenBank/DDBJ whole genome shotgun (WGS) entry which is preliminary data.</text>
</comment>
<dbReference type="InterPro" id="IPR008928">
    <property type="entry name" value="6-hairpin_glycosidase_sf"/>
</dbReference>